<dbReference type="OrthoDB" id="122388at2"/>
<dbReference type="Proteomes" id="UP000215137">
    <property type="component" value="Chromosome"/>
</dbReference>
<evidence type="ECO:0000313" key="8">
    <source>
        <dbReference type="Proteomes" id="UP000215137"/>
    </source>
</evidence>
<evidence type="ECO:0000256" key="5">
    <source>
        <dbReference type="SAM" id="Phobius"/>
    </source>
</evidence>
<feature type="domain" description="HTH merR-type" evidence="6">
    <location>
        <begin position="58"/>
        <end position="96"/>
    </location>
</feature>
<keyword evidence="5" id="KW-1133">Transmembrane helix</keyword>
<reference evidence="7 8" key="1">
    <citation type="submission" date="2017-08" db="EMBL/GenBank/DDBJ databases">
        <title>Complete Genome Sequence of Bacillus kochii Oregon-R-modENCODE STRAIN BDGP4, isolated from Drosophila melanogaster gut.</title>
        <authorList>
            <person name="Wan K.H."/>
            <person name="Yu C."/>
            <person name="Park S."/>
            <person name="Hammonds A.S."/>
            <person name="Booth B.W."/>
            <person name="Celniker S.E."/>
        </authorList>
    </citation>
    <scope>NUCLEOTIDE SEQUENCE [LARGE SCALE GENOMIC DNA]</scope>
    <source>
        <strain evidence="7 8">BDGP4</strain>
    </source>
</reference>
<name>A0A248TFS8_9BACI</name>
<accession>A0A248TFS8</accession>
<evidence type="ECO:0000256" key="4">
    <source>
        <dbReference type="ARBA" id="ARBA00023163"/>
    </source>
</evidence>
<dbReference type="GO" id="GO:0003700">
    <property type="term" value="F:DNA-binding transcription factor activity"/>
    <property type="evidence" value="ECO:0007669"/>
    <property type="project" value="InterPro"/>
</dbReference>
<dbReference type="InterPro" id="IPR000551">
    <property type="entry name" value="MerR-type_HTH_dom"/>
</dbReference>
<dbReference type="SUPFAM" id="SSF46955">
    <property type="entry name" value="Putative DNA-binding domain"/>
    <property type="match status" value="2"/>
</dbReference>
<dbReference type="AlphaFoldDB" id="A0A248TFS8"/>
<keyword evidence="2" id="KW-0805">Transcription regulation</keyword>
<sequence length="282" mass="33698">MYQLEYDIERLEIETFFGYLAIFIICFNHVDMINLNYSWAFFHYILSSVSKVAFFMNTSEIAKLSKVHPNTVRLYEEWQFISPVPRKPNGYRVYSELHLKQMEISRLAFRQEFIQNNLRKKATEIVRLSGREQFKDSLRAAESYLTYLQTEYEFALKAIETVKNLLQNKSITGETYSHKSVASMLQLTEETLRNWERNHLYTIKRNTQNRRIYTDRDIQKLLVIRVLRSAHFSITSIAHLFQEMEQSKKKHRYPANFTNAHLFFGFFSCNRRFNESIKDSDG</sequence>
<evidence type="ECO:0000259" key="6">
    <source>
        <dbReference type="PROSITE" id="PS50937"/>
    </source>
</evidence>
<feature type="domain" description="HTH merR-type" evidence="6">
    <location>
        <begin position="175"/>
        <end position="243"/>
    </location>
</feature>
<keyword evidence="8" id="KW-1185">Reference proteome</keyword>
<feature type="transmembrane region" description="Helical" evidence="5">
    <location>
        <begin position="12"/>
        <end position="30"/>
    </location>
</feature>
<dbReference type="CDD" id="cd00592">
    <property type="entry name" value="HTH_MerR-like"/>
    <property type="match status" value="1"/>
</dbReference>
<organism evidence="7 8">
    <name type="scientific">Cytobacillus kochii</name>
    <dbReference type="NCBI Taxonomy" id="859143"/>
    <lineage>
        <taxon>Bacteria</taxon>
        <taxon>Bacillati</taxon>
        <taxon>Bacillota</taxon>
        <taxon>Bacilli</taxon>
        <taxon>Bacillales</taxon>
        <taxon>Bacillaceae</taxon>
        <taxon>Cytobacillus</taxon>
    </lineage>
</organism>
<dbReference type="GO" id="GO:0003677">
    <property type="term" value="F:DNA binding"/>
    <property type="evidence" value="ECO:0007669"/>
    <property type="project" value="UniProtKB-KW"/>
</dbReference>
<dbReference type="Pfam" id="PF13411">
    <property type="entry name" value="MerR_1"/>
    <property type="match status" value="1"/>
</dbReference>
<protein>
    <recommendedName>
        <fullName evidence="6">HTH merR-type domain-containing protein</fullName>
    </recommendedName>
</protein>
<evidence type="ECO:0000256" key="3">
    <source>
        <dbReference type="ARBA" id="ARBA00023125"/>
    </source>
</evidence>
<dbReference type="Pfam" id="PF00376">
    <property type="entry name" value="MerR"/>
    <property type="match status" value="1"/>
</dbReference>
<dbReference type="KEGG" id="bko:CKF48_06775"/>
<gene>
    <name evidence="7" type="ORF">CKF48_06775</name>
</gene>
<proteinExistence type="predicted"/>
<keyword evidence="4" id="KW-0804">Transcription</keyword>
<evidence type="ECO:0000256" key="2">
    <source>
        <dbReference type="ARBA" id="ARBA00023015"/>
    </source>
</evidence>
<keyword evidence="1" id="KW-0678">Repressor</keyword>
<dbReference type="Gene3D" id="1.10.1660.10">
    <property type="match status" value="2"/>
</dbReference>
<keyword evidence="5" id="KW-0812">Transmembrane</keyword>
<dbReference type="EMBL" id="CP022983">
    <property type="protein sequence ID" value="ASV67058.1"/>
    <property type="molecule type" value="Genomic_DNA"/>
</dbReference>
<dbReference type="PANTHER" id="PTHR30204">
    <property type="entry name" value="REDOX-CYCLING DRUG-SENSING TRANSCRIPTIONAL ACTIVATOR SOXR"/>
    <property type="match status" value="1"/>
</dbReference>
<keyword evidence="3" id="KW-0238">DNA-binding</keyword>
<dbReference type="PANTHER" id="PTHR30204:SF69">
    <property type="entry name" value="MERR-FAMILY TRANSCRIPTIONAL REGULATOR"/>
    <property type="match status" value="1"/>
</dbReference>
<keyword evidence="5" id="KW-0472">Membrane</keyword>
<dbReference type="PROSITE" id="PS50937">
    <property type="entry name" value="HTH_MERR_2"/>
    <property type="match status" value="2"/>
</dbReference>
<dbReference type="InterPro" id="IPR047057">
    <property type="entry name" value="MerR_fam"/>
</dbReference>
<evidence type="ECO:0000256" key="1">
    <source>
        <dbReference type="ARBA" id="ARBA00022491"/>
    </source>
</evidence>
<dbReference type="SMART" id="SM00422">
    <property type="entry name" value="HTH_MERR"/>
    <property type="match status" value="2"/>
</dbReference>
<evidence type="ECO:0000313" key="7">
    <source>
        <dbReference type="EMBL" id="ASV67058.1"/>
    </source>
</evidence>
<dbReference type="InterPro" id="IPR009061">
    <property type="entry name" value="DNA-bd_dom_put_sf"/>
</dbReference>